<dbReference type="RefSeq" id="WP_182776600.1">
    <property type="nucleotide sequence ID" value="NZ_BAAAHW010000038.1"/>
</dbReference>
<keyword evidence="2" id="KW-0732">Signal</keyword>
<comment type="caution">
    <text evidence="3">The sequence shown here is derived from an EMBL/GenBank/DDBJ whole genome shotgun (WGS) entry which is preliminary data.</text>
</comment>
<evidence type="ECO:0000256" key="1">
    <source>
        <dbReference type="SAM" id="MobiDB-lite"/>
    </source>
</evidence>
<evidence type="ECO:0008006" key="5">
    <source>
        <dbReference type="Google" id="ProtNLM"/>
    </source>
</evidence>
<accession>A0A7W3NSV4</accession>
<evidence type="ECO:0000256" key="2">
    <source>
        <dbReference type="SAM" id="SignalP"/>
    </source>
</evidence>
<protein>
    <recommendedName>
        <fullName evidence="5">SH3 domain-containing protein</fullName>
    </recommendedName>
</protein>
<feature type="signal peptide" evidence="2">
    <location>
        <begin position="1"/>
        <end position="38"/>
    </location>
</feature>
<gene>
    <name evidence="3" type="ORF">HDA42_004939</name>
</gene>
<organism evidence="3 4">
    <name type="scientific">Streptomyces murinus</name>
    <dbReference type="NCBI Taxonomy" id="33900"/>
    <lineage>
        <taxon>Bacteria</taxon>
        <taxon>Bacillati</taxon>
        <taxon>Actinomycetota</taxon>
        <taxon>Actinomycetes</taxon>
        <taxon>Kitasatosporales</taxon>
        <taxon>Streptomycetaceae</taxon>
        <taxon>Streptomyces</taxon>
    </lineage>
</organism>
<dbReference type="Proteomes" id="UP000577386">
    <property type="component" value="Unassembled WGS sequence"/>
</dbReference>
<dbReference type="GeneID" id="93976226"/>
<dbReference type="AlphaFoldDB" id="A0A7W3NSV4"/>
<reference evidence="3 4" key="1">
    <citation type="submission" date="2020-08" db="EMBL/GenBank/DDBJ databases">
        <title>Sequencing the genomes of 1000 actinobacteria strains.</title>
        <authorList>
            <person name="Klenk H.-P."/>
        </authorList>
    </citation>
    <scope>NUCLEOTIDE SEQUENCE [LARGE SCALE GENOMIC DNA]</scope>
    <source>
        <strain evidence="3 4">DSM 41827</strain>
    </source>
</reference>
<evidence type="ECO:0000313" key="3">
    <source>
        <dbReference type="EMBL" id="MBA9055761.1"/>
    </source>
</evidence>
<feature type="chain" id="PRO_5030697336" description="SH3 domain-containing protein" evidence="2">
    <location>
        <begin position="39"/>
        <end position="133"/>
    </location>
</feature>
<dbReference type="EMBL" id="JACJIJ010000002">
    <property type="protein sequence ID" value="MBA9055761.1"/>
    <property type="molecule type" value="Genomic_DNA"/>
</dbReference>
<proteinExistence type="predicted"/>
<evidence type="ECO:0000313" key="4">
    <source>
        <dbReference type="Proteomes" id="UP000577386"/>
    </source>
</evidence>
<name>A0A7W3NSV4_STRMR</name>
<sequence length="133" mass="14326">MQSLTTLRHRAVRLAATGAALMTVLAGVSVATATTASAASCSDWSPSANGEGEGILTKSVNNKKGPGEDCTSSGSLSTGTIVWLRCYTINQYGNTWWYFRTDATSTYGWTSENNMKVYMYDDNGNGTWEPTRC</sequence>
<keyword evidence="4" id="KW-1185">Reference proteome</keyword>
<feature type="region of interest" description="Disordered" evidence="1">
    <location>
        <begin position="40"/>
        <end position="75"/>
    </location>
</feature>